<dbReference type="RefSeq" id="WP_344065393.1">
    <property type="nucleotide sequence ID" value="NZ_BAAAPN010000045.1"/>
</dbReference>
<dbReference type="Pfam" id="PF11847">
    <property type="entry name" value="GT-C_AftD"/>
    <property type="match status" value="1"/>
</dbReference>
<feature type="region of interest" description="Disordered" evidence="1">
    <location>
        <begin position="1"/>
        <end position="35"/>
    </location>
</feature>
<dbReference type="InterPro" id="IPR008979">
    <property type="entry name" value="Galactose-bd-like_sf"/>
</dbReference>
<dbReference type="InterPro" id="IPR021798">
    <property type="entry name" value="AftD_N"/>
</dbReference>
<keyword evidence="2" id="KW-0812">Transmembrane</keyword>
<dbReference type="Proteomes" id="UP001501475">
    <property type="component" value="Unassembled WGS sequence"/>
</dbReference>
<feature type="transmembrane region" description="Helical" evidence="2">
    <location>
        <begin position="317"/>
        <end position="336"/>
    </location>
</feature>
<gene>
    <name evidence="4" type="ORF">GCM10009810_19450</name>
</gene>
<name>A0ABP4WQ70_9MICO</name>
<evidence type="ECO:0000259" key="3">
    <source>
        <dbReference type="Pfam" id="PF11847"/>
    </source>
</evidence>
<evidence type="ECO:0000313" key="4">
    <source>
        <dbReference type="EMBL" id="GAA1760123.1"/>
    </source>
</evidence>
<comment type="caution">
    <text evidence="4">The sequence shown here is derived from an EMBL/GenBank/DDBJ whole genome shotgun (WGS) entry which is preliminary data.</text>
</comment>
<reference evidence="5" key="1">
    <citation type="journal article" date="2019" name="Int. J. Syst. Evol. Microbiol.">
        <title>The Global Catalogue of Microorganisms (GCM) 10K type strain sequencing project: providing services to taxonomists for standard genome sequencing and annotation.</title>
        <authorList>
            <consortium name="The Broad Institute Genomics Platform"/>
            <consortium name="The Broad Institute Genome Sequencing Center for Infectious Disease"/>
            <person name="Wu L."/>
            <person name="Ma J."/>
        </authorList>
    </citation>
    <scope>NUCLEOTIDE SEQUENCE [LARGE SCALE GENOMIC DNA]</scope>
    <source>
        <strain evidence="5">JCM 15591</strain>
    </source>
</reference>
<feature type="transmembrane region" description="Helical" evidence="2">
    <location>
        <begin position="122"/>
        <end position="139"/>
    </location>
</feature>
<feature type="transmembrane region" description="Helical" evidence="2">
    <location>
        <begin position="1273"/>
        <end position="1299"/>
    </location>
</feature>
<feature type="domain" description="Alpha-(1-&gt;3)-arabinofuranosyltransferase N-terminal GT-C" evidence="3">
    <location>
        <begin position="50"/>
        <end position="680"/>
    </location>
</feature>
<keyword evidence="2" id="KW-0472">Membrane</keyword>
<feature type="transmembrane region" description="Helical" evidence="2">
    <location>
        <begin position="343"/>
        <end position="360"/>
    </location>
</feature>
<dbReference type="SUPFAM" id="SSF49785">
    <property type="entry name" value="Galactose-binding domain-like"/>
    <property type="match status" value="1"/>
</dbReference>
<feature type="transmembrane region" description="Helical" evidence="2">
    <location>
        <begin position="201"/>
        <end position="231"/>
    </location>
</feature>
<protein>
    <submittedName>
        <fullName evidence="4">Alpha-(1-&gt;3)-arabinofuranosyltransferase</fullName>
    </submittedName>
</protein>
<feature type="region of interest" description="Disordered" evidence="1">
    <location>
        <begin position="1390"/>
        <end position="1414"/>
    </location>
</feature>
<feature type="transmembrane region" description="Helical" evidence="2">
    <location>
        <begin position="243"/>
        <end position="264"/>
    </location>
</feature>
<keyword evidence="2" id="KW-1133">Transmembrane helix</keyword>
<proteinExistence type="predicted"/>
<organism evidence="4 5">
    <name type="scientific">Nostocoides vanveenii</name>
    <dbReference type="NCBI Taxonomy" id="330835"/>
    <lineage>
        <taxon>Bacteria</taxon>
        <taxon>Bacillati</taxon>
        <taxon>Actinomycetota</taxon>
        <taxon>Actinomycetes</taxon>
        <taxon>Micrococcales</taxon>
        <taxon>Intrasporangiaceae</taxon>
        <taxon>Nostocoides</taxon>
    </lineage>
</organism>
<dbReference type="EMBL" id="BAAAPN010000045">
    <property type="protein sequence ID" value="GAA1760123.1"/>
    <property type="molecule type" value="Genomic_DNA"/>
</dbReference>
<dbReference type="Gene3D" id="2.60.120.260">
    <property type="entry name" value="Galactose-binding domain-like"/>
    <property type="match status" value="1"/>
</dbReference>
<keyword evidence="5" id="KW-1185">Reference proteome</keyword>
<evidence type="ECO:0000256" key="1">
    <source>
        <dbReference type="SAM" id="MobiDB-lite"/>
    </source>
</evidence>
<accession>A0ABP4WQ70</accession>
<sequence length="1414" mass="145385">MTPPHPGSRDVGPATDAGLAEASVSRHGRREPRDPASALTTLAGLALVWTVAWSTPAGQIGEDTKNDLYVDAWGLMRRALHLWDPQVTWGMLQNQGYGYLFPMAPFYAVLSEVLPVWVVQRLWWTALLTIGYLAMLALLRSLTDGRLGAVHVGALAYTLAPRVLSTLGAISPEAQTQLLAPAILLPLVLAGRGRLGPRRAVALSAVAILLCGGVNATATLLACVPAGLWLITERRWWSHALTWWWAGAVIASTAWWLGPLLLLGRYSPPFLTWIENANAVVQTVGLLDVVKGTTHWLGHLLVPGGPWWPAGWALTDSPSVVVATTILGGLGLAGLAMPIRRRGFLLATLCAGVLLIALGHEGPLASPIAGAVRDAFDGPLAPFRNVHKADPLVRLPLTIGLVNALRHLARAVAHLTSPRAEAAGARRVVPALAAGLVVIGAAPALGGTVATRGTFTGMPTYWRDAGEWLDRHTANGGAVLLPSASFGEYTWGRTIDEPLRSLTTAPYAVRDAVPLTPAGTIRFLDEITRRAQSGRDLRGVGRALLAAGVKYVVLRNDLATDLTGGPPVAVTRSALLDSPGISRVAGFGKPQRDVTGTPVSPVEIFAITGTASPRLTLWPGASIPVVAGASEALPALQESALAGGPVLFDGDATPRDGTARVETDTFAARDRYFGTTRGQDVTRMLTRAEAEGAADYFPWPAPGLRTTVTYGGGLASLTASSALSDRLTFAGLVPARRPYAALDGDSATAWLTLGDPAPTWTATFAADRRIDAIEIRPAADRRRFGSVAAATRVRVSFGGQSIDVDLAVHGSRIALPANHGRELTITIVRTSSGDPGLALTGLAEIAVPGLDAREIVDAPAPATSGPTGGFVLSRDPEAFDGCIRSAAGYQCLEGSGWPAEETGELRRSVSTTAASTYAMSGTLVADPAHPSPLLALPGIASITASSTRAAGQVGAPRAVLDADPGTAWSPAIGDRDPTLTIRFTAPQLVAGLRVHARADWLAENAPMTVAVTRDGRRTVAVLGIDGRIALPAMATTALVLQFIPDAGTDHITALELAGVDVAGFAPSPPGPSVGVACGGGPKLLVGGTTIPTAVIGERAAVAGAGTLVWQACASAPVPKGTTEVSVGRWRDLVPAQLVARADAGPVAGSTAAAGTAPEVVAAADGGLTARVESAAYDRFVVLTQNANPGWRARAGGTALVPRTVDGYRQAFVLPAGAGGEVVIDFAPDRPYRRALGAGGVLGLGVLVAATWPGRRRVVPVDEGGPGQPTRRGVRALGVLALGALLAGMPGAVLAGLVLIASGRGRRPGDAAADHDRAPQERPTTRAVVAALGGAATRQPAPVVVVILLTLAGAVQAGFADGTGPGAAWVEATTRTLSLVALLIVVAAAPPAPPPLGTGGAGTPSGSPEPRSRRS</sequence>
<feature type="transmembrane region" description="Helical" evidence="2">
    <location>
        <begin position="276"/>
        <end position="297"/>
    </location>
</feature>
<evidence type="ECO:0000313" key="5">
    <source>
        <dbReference type="Proteomes" id="UP001501475"/>
    </source>
</evidence>
<evidence type="ECO:0000256" key="2">
    <source>
        <dbReference type="SAM" id="Phobius"/>
    </source>
</evidence>